<dbReference type="Gene3D" id="2.60.40.10">
    <property type="entry name" value="Immunoglobulins"/>
    <property type="match status" value="1"/>
</dbReference>
<evidence type="ECO:0000259" key="7">
    <source>
        <dbReference type="Pfam" id="PF22666"/>
    </source>
</evidence>
<comment type="catalytic activity">
    <reaction evidence="1">
        <text>Hydrolysis of terminal, non-reducing beta-D-mannose residues in beta-D-mannosides.</text>
        <dbReference type="EC" id="3.2.1.25"/>
    </reaction>
</comment>
<dbReference type="Pfam" id="PF00703">
    <property type="entry name" value="Glyco_hydro_2"/>
    <property type="match status" value="1"/>
</dbReference>
<gene>
    <name evidence="8" type="ORF">HLA99_08225</name>
</gene>
<dbReference type="EMBL" id="JABEMB010000009">
    <property type="protein sequence ID" value="NNH03831.1"/>
    <property type="molecule type" value="Genomic_DNA"/>
</dbReference>
<proteinExistence type="inferred from homology"/>
<keyword evidence="4" id="KW-0378">Hydrolase</keyword>
<sequence length="853" mass="92772">MSLSAKTLTSAIHRLDLGGAWDLRFVAGPDEAPDAVRASALPAVVPGQVHTDLLRSGLLTDPDVGFGEQEQTWIGHSTWSYSREFTWTPRPGRVQLVADGLDTVAEVRVNGRVVARTNDQHIGFRWDVADALEVGANTIEVVFASAWDAAYAREHSHGPLPTPYDEPYPYLRKSACNFGWDWGPHYVTAGIWKPIAIEAWTSRIDHVRPLVTVEPNGRGAVVDVIVRTELGASADVSVAATLRTERGEAVAHADAPAHSGDTSLVLDLVDPELWWPAGYGAHPLYTLDVALTDDDGVVLDSWTKRIGIRDVRVDVADDAAGQQWSIAVNGRRVRVRGYNWIPEDPFIAEVTSARLDQRLDQALGGGANLLRVWGGGYFATEEFLAGCDERGLMVWHDFLFACAAYDESEDVAELIATEASQAVARLSSHPSVVLWCGGNECVWGHQEWGWDDQLGDRAWGNGYYTRLLPGILADLDPTRPYIPNSPWSTLPGALVSDAASGPTHLWDVWNNRDYTHYRDSSPAFVSEMGWCAPPAITTLRSVVTEGPLAPSNPQVVHHMRASDGMHKLAQGLKPYFATPQTEQDWVFRTQLVQARAVQTGTEWLRSLDRCAGVVIWQLNDCWPVLSWSAVDAAGIEKPSWYALRRAFAPHLLTIQPVIPGGAQDPTGPDGLEIVAVNDGLAPWTLDVEVTRRDSSGAVLARETHALVAPADANARVVIDPAVARPGVAEDEFLVVQAGEHRAVWMFVPDRRRTLPQARWTVTTDAAADRLIVIVEAHTVVVDLCLCADLVAVDLGLPAASLVVDEQLVTLLPGERHAFELRSRDGGAVFPSVVAALPAGALRAANDADSAART</sequence>
<dbReference type="InterPro" id="IPR050887">
    <property type="entry name" value="Beta-mannosidase_GH2"/>
</dbReference>
<dbReference type="PANTHER" id="PTHR43730">
    <property type="entry name" value="BETA-MANNOSIDASE"/>
    <property type="match status" value="1"/>
</dbReference>
<dbReference type="Pfam" id="PF22666">
    <property type="entry name" value="Glyco_hydro_2_N2"/>
    <property type="match status" value="1"/>
</dbReference>
<dbReference type="InterPro" id="IPR036156">
    <property type="entry name" value="Beta-gal/glucu_dom_sf"/>
</dbReference>
<dbReference type="RefSeq" id="WP_167038097.1">
    <property type="nucleotide sequence ID" value="NZ_BAAANA010000001.1"/>
</dbReference>
<protein>
    <recommendedName>
        <fullName evidence="3">beta-mannosidase</fullName>
        <ecNumber evidence="3">3.2.1.25</ecNumber>
    </recommendedName>
</protein>
<dbReference type="PANTHER" id="PTHR43730:SF1">
    <property type="entry name" value="BETA-MANNOSIDASE"/>
    <property type="match status" value="1"/>
</dbReference>
<dbReference type="Proteomes" id="UP000543598">
    <property type="component" value="Unassembled WGS sequence"/>
</dbReference>
<feature type="domain" description="Beta-mannosidase-like galactose-binding" evidence="7">
    <location>
        <begin position="39"/>
        <end position="193"/>
    </location>
</feature>
<dbReference type="InterPro" id="IPR054593">
    <property type="entry name" value="Beta-mannosidase-like_N2"/>
</dbReference>
<evidence type="ECO:0000256" key="2">
    <source>
        <dbReference type="ARBA" id="ARBA00007401"/>
    </source>
</evidence>
<keyword evidence="9" id="KW-1185">Reference proteome</keyword>
<evidence type="ECO:0000256" key="3">
    <source>
        <dbReference type="ARBA" id="ARBA00012754"/>
    </source>
</evidence>
<feature type="domain" description="Glycoside hydrolase family 2 immunoglobulin-like beta-sandwich" evidence="6">
    <location>
        <begin position="204"/>
        <end position="309"/>
    </location>
</feature>
<reference evidence="8 9" key="1">
    <citation type="submission" date="2020-05" db="EMBL/GenBank/DDBJ databases">
        <title>MicrobeNet Type strains.</title>
        <authorList>
            <person name="Nicholson A.C."/>
        </authorList>
    </citation>
    <scope>NUCLEOTIDE SEQUENCE [LARGE SCALE GENOMIC DNA]</scope>
    <source>
        <strain evidence="8 9">JCM 14282</strain>
    </source>
</reference>
<dbReference type="GO" id="GO:0005975">
    <property type="term" value="P:carbohydrate metabolic process"/>
    <property type="evidence" value="ECO:0007669"/>
    <property type="project" value="InterPro"/>
</dbReference>
<dbReference type="SUPFAM" id="SSF51445">
    <property type="entry name" value="(Trans)glycosidases"/>
    <property type="match status" value="1"/>
</dbReference>
<comment type="similarity">
    <text evidence="2">Belongs to the glycosyl hydrolase 2 family.</text>
</comment>
<evidence type="ECO:0000313" key="8">
    <source>
        <dbReference type="EMBL" id="NNH03831.1"/>
    </source>
</evidence>
<evidence type="ECO:0000313" key="9">
    <source>
        <dbReference type="Proteomes" id="UP000543598"/>
    </source>
</evidence>
<dbReference type="GO" id="GO:0006516">
    <property type="term" value="P:glycoprotein catabolic process"/>
    <property type="evidence" value="ECO:0007669"/>
    <property type="project" value="TreeGrafter"/>
</dbReference>
<accession>A0A7Y2LZQ0</accession>
<keyword evidence="5" id="KW-0326">Glycosidase</keyword>
<evidence type="ECO:0000256" key="4">
    <source>
        <dbReference type="ARBA" id="ARBA00022801"/>
    </source>
</evidence>
<organism evidence="8 9">
    <name type="scientific">Microbacterium ulmi</name>
    <dbReference type="NCBI Taxonomy" id="179095"/>
    <lineage>
        <taxon>Bacteria</taxon>
        <taxon>Bacillati</taxon>
        <taxon>Actinomycetota</taxon>
        <taxon>Actinomycetes</taxon>
        <taxon>Micrococcales</taxon>
        <taxon>Microbacteriaceae</taxon>
        <taxon>Microbacterium</taxon>
    </lineage>
</organism>
<dbReference type="AlphaFoldDB" id="A0A7Y2LZQ0"/>
<dbReference type="EC" id="3.2.1.25" evidence="3"/>
<name>A0A7Y2LZQ0_9MICO</name>
<dbReference type="SUPFAM" id="SSF49303">
    <property type="entry name" value="beta-Galactosidase/glucuronidase domain"/>
    <property type="match status" value="1"/>
</dbReference>
<dbReference type="Gene3D" id="2.60.120.260">
    <property type="entry name" value="Galactose-binding domain-like"/>
    <property type="match status" value="1"/>
</dbReference>
<evidence type="ECO:0000259" key="6">
    <source>
        <dbReference type="Pfam" id="PF00703"/>
    </source>
</evidence>
<dbReference type="InterPro" id="IPR017853">
    <property type="entry name" value="GH"/>
</dbReference>
<evidence type="ECO:0000256" key="1">
    <source>
        <dbReference type="ARBA" id="ARBA00000829"/>
    </source>
</evidence>
<dbReference type="Gene3D" id="3.20.20.80">
    <property type="entry name" value="Glycosidases"/>
    <property type="match status" value="1"/>
</dbReference>
<dbReference type="SUPFAM" id="SSF49785">
    <property type="entry name" value="Galactose-binding domain-like"/>
    <property type="match status" value="1"/>
</dbReference>
<dbReference type="GO" id="GO:0004567">
    <property type="term" value="F:beta-mannosidase activity"/>
    <property type="evidence" value="ECO:0007669"/>
    <property type="project" value="UniProtKB-EC"/>
</dbReference>
<dbReference type="InterPro" id="IPR006102">
    <property type="entry name" value="Ig-like_GH2"/>
</dbReference>
<comment type="caution">
    <text evidence="8">The sequence shown here is derived from an EMBL/GenBank/DDBJ whole genome shotgun (WGS) entry which is preliminary data.</text>
</comment>
<dbReference type="InterPro" id="IPR008979">
    <property type="entry name" value="Galactose-bd-like_sf"/>
</dbReference>
<dbReference type="InterPro" id="IPR013783">
    <property type="entry name" value="Ig-like_fold"/>
</dbReference>
<evidence type="ECO:0000256" key="5">
    <source>
        <dbReference type="ARBA" id="ARBA00023295"/>
    </source>
</evidence>